<proteinExistence type="predicted"/>
<keyword evidence="6 7" id="KW-0472">Membrane</keyword>
<keyword evidence="3 7" id="KW-1133">Transmembrane helix</keyword>
<dbReference type="eggNOG" id="COG3000">
    <property type="taxonomic scope" value="Bacteria"/>
</dbReference>
<dbReference type="PATRIC" id="fig|1166018.3.peg.3745"/>
<evidence type="ECO:0000256" key="7">
    <source>
        <dbReference type="SAM" id="Phobius"/>
    </source>
</evidence>
<comment type="subcellular location">
    <subcellularLocation>
        <location evidence="1">Endomembrane system</location>
        <topology evidence="1">Multi-pass membrane protein</topology>
    </subcellularLocation>
</comment>
<evidence type="ECO:0000313" key="9">
    <source>
        <dbReference type="EMBL" id="CCH00008.1"/>
    </source>
</evidence>
<dbReference type="GO" id="GO:0006643">
    <property type="term" value="P:membrane lipid metabolic process"/>
    <property type="evidence" value="ECO:0007669"/>
    <property type="project" value="TreeGrafter"/>
</dbReference>
<feature type="domain" description="Fatty acid hydroxylase" evidence="8">
    <location>
        <begin position="81"/>
        <end position="214"/>
    </location>
</feature>
<protein>
    <submittedName>
        <fullName evidence="9">Fatty acid hydroxylase</fullName>
    </submittedName>
</protein>
<dbReference type="Proteomes" id="UP000011058">
    <property type="component" value="Chromosome"/>
</dbReference>
<dbReference type="GO" id="GO:0050479">
    <property type="term" value="F:glyceryl-ether monooxygenase activity"/>
    <property type="evidence" value="ECO:0007669"/>
    <property type="project" value="TreeGrafter"/>
</dbReference>
<dbReference type="EMBL" id="HE796683">
    <property type="protein sequence ID" value="CCH00008.1"/>
    <property type="molecule type" value="Genomic_DNA"/>
</dbReference>
<dbReference type="STRING" id="1166018.FAES_1999"/>
<gene>
    <name evidence="9" type="ORF">FAES_1999</name>
</gene>
<evidence type="ECO:0000256" key="4">
    <source>
        <dbReference type="ARBA" id="ARBA00023002"/>
    </source>
</evidence>
<reference evidence="9 10" key="1">
    <citation type="journal article" date="2012" name="J. Bacteriol.">
        <title>Genome Sequence of Fibrella aestuarina BUZ 2T, a Filamentous Marine Bacterium.</title>
        <authorList>
            <person name="Filippini M."/>
            <person name="Qi W."/>
            <person name="Blom J."/>
            <person name="Goesmann A."/>
            <person name="Smits T.H."/>
            <person name="Bagheri H.C."/>
        </authorList>
    </citation>
    <scope>NUCLEOTIDE SEQUENCE [LARGE SCALE GENOMIC DNA]</scope>
    <source>
        <strain evidence="10">BUZ 2T</strain>
    </source>
</reference>
<feature type="transmembrane region" description="Helical" evidence="7">
    <location>
        <begin position="78"/>
        <end position="95"/>
    </location>
</feature>
<keyword evidence="5" id="KW-0443">Lipid metabolism</keyword>
<name>I0K7A5_9BACT</name>
<dbReference type="RefSeq" id="WP_015331107.1">
    <property type="nucleotide sequence ID" value="NC_020054.1"/>
</dbReference>
<feature type="transmembrane region" description="Helical" evidence="7">
    <location>
        <begin position="355"/>
        <end position="379"/>
    </location>
</feature>
<dbReference type="Pfam" id="PF04116">
    <property type="entry name" value="FA_hydroxylase"/>
    <property type="match status" value="1"/>
</dbReference>
<keyword evidence="2 7" id="KW-0812">Transmembrane</keyword>
<feature type="transmembrane region" description="Helical" evidence="7">
    <location>
        <begin position="295"/>
        <end position="316"/>
    </location>
</feature>
<dbReference type="HOGENOM" id="CLU_033631_2_0_10"/>
<dbReference type="PANTHER" id="PTHR21624:SF1">
    <property type="entry name" value="ALKYLGLYCEROL MONOOXYGENASE"/>
    <property type="match status" value="1"/>
</dbReference>
<evidence type="ECO:0000259" key="8">
    <source>
        <dbReference type="Pfam" id="PF04116"/>
    </source>
</evidence>
<evidence type="ECO:0000256" key="3">
    <source>
        <dbReference type="ARBA" id="ARBA00022989"/>
    </source>
</evidence>
<dbReference type="GO" id="GO:0008610">
    <property type="term" value="P:lipid biosynthetic process"/>
    <property type="evidence" value="ECO:0007669"/>
    <property type="project" value="InterPro"/>
</dbReference>
<dbReference type="OrthoDB" id="9770329at2"/>
<keyword evidence="4" id="KW-0560">Oxidoreductase</keyword>
<dbReference type="PANTHER" id="PTHR21624">
    <property type="entry name" value="STEROL DESATURASE-RELATED PROTEIN"/>
    <property type="match status" value="1"/>
</dbReference>
<evidence type="ECO:0000256" key="1">
    <source>
        <dbReference type="ARBA" id="ARBA00004127"/>
    </source>
</evidence>
<organism evidence="9 10">
    <name type="scientific">Fibrella aestuarina BUZ 2</name>
    <dbReference type="NCBI Taxonomy" id="1166018"/>
    <lineage>
        <taxon>Bacteria</taxon>
        <taxon>Pseudomonadati</taxon>
        <taxon>Bacteroidota</taxon>
        <taxon>Cytophagia</taxon>
        <taxon>Cytophagales</taxon>
        <taxon>Spirosomataceae</taxon>
        <taxon>Fibrella</taxon>
    </lineage>
</organism>
<dbReference type="InterPro" id="IPR006694">
    <property type="entry name" value="Fatty_acid_hydroxylase"/>
</dbReference>
<sequence length="406" mass="47045">MDTNWLAYAIPFFLALIGLEYWLTKRQGKAYFHFNETVANLSTGIAERLLDVFAAGLIYGFYDYLHQRFALFAIRPTVWSWVALLLVTDFVWYWYHRLGHQVNLFWAAHVVHHQSEEFNFTVSARITVFQAIIRTGFWSVLPILGFPAGMITTILLVHGLYPFFLHTRTVGKLGWLEYVLVTPSHHRVHHANNPQYLDKNYGDVFIIWDKLFGTFAEETDEPTYGLTKQLKSHSFLWQQFHFLLELLVAVWRTPGFGPKLKLLVGRPDTVDAGIRAELEARLLQRSTIVANRGRFRGYVLGQLVGVLLILFVFLLLEQHIPGWVQALTALFMLLTLINMGALLEQRRWVLNLELARLLVLWGLLYAASGVQMLIVLAYIGGLSWWVYQTTIRRYYFTFLYGSPRLA</sequence>
<evidence type="ECO:0000256" key="2">
    <source>
        <dbReference type="ARBA" id="ARBA00022692"/>
    </source>
</evidence>
<dbReference type="InterPro" id="IPR051689">
    <property type="entry name" value="Sterol_desaturase/TMEM195"/>
</dbReference>
<dbReference type="GO" id="GO:0012505">
    <property type="term" value="C:endomembrane system"/>
    <property type="evidence" value="ECO:0007669"/>
    <property type="project" value="UniProtKB-SubCell"/>
</dbReference>
<evidence type="ECO:0000256" key="6">
    <source>
        <dbReference type="ARBA" id="ARBA00023136"/>
    </source>
</evidence>
<feature type="transmembrane region" description="Helical" evidence="7">
    <location>
        <begin position="6"/>
        <end position="23"/>
    </location>
</feature>
<dbReference type="KEGG" id="fae:FAES_1999"/>
<evidence type="ECO:0000256" key="5">
    <source>
        <dbReference type="ARBA" id="ARBA00023098"/>
    </source>
</evidence>
<dbReference type="AlphaFoldDB" id="I0K7A5"/>
<dbReference type="GO" id="GO:0016020">
    <property type="term" value="C:membrane"/>
    <property type="evidence" value="ECO:0007669"/>
    <property type="project" value="GOC"/>
</dbReference>
<feature type="transmembrane region" description="Helical" evidence="7">
    <location>
        <begin position="143"/>
        <end position="164"/>
    </location>
</feature>
<keyword evidence="10" id="KW-1185">Reference proteome</keyword>
<dbReference type="GO" id="GO:0005506">
    <property type="term" value="F:iron ion binding"/>
    <property type="evidence" value="ECO:0007669"/>
    <property type="project" value="InterPro"/>
</dbReference>
<feature type="transmembrane region" description="Helical" evidence="7">
    <location>
        <begin position="322"/>
        <end position="343"/>
    </location>
</feature>
<accession>I0K7A5</accession>
<evidence type="ECO:0000313" key="10">
    <source>
        <dbReference type="Proteomes" id="UP000011058"/>
    </source>
</evidence>